<dbReference type="AlphaFoldDB" id="A0A4C1SX11"/>
<keyword evidence="6" id="KW-0472">Membrane</keyword>
<keyword evidence="3" id="KW-0812">Transmembrane</keyword>
<dbReference type="GO" id="GO:0097192">
    <property type="term" value="P:extrinsic apoptotic signaling pathway in absence of ligand"/>
    <property type="evidence" value="ECO:0007669"/>
    <property type="project" value="TreeGrafter"/>
</dbReference>
<dbReference type="GO" id="GO:0051400">
    <property type="term" value="F:BH domain binding"/>
    <property type="evidence" value="ECO:0007669"/>
    <property type="project" value="TreeGrafter"/>
</dbReference>
<dbReference type="Proteomes" id="UP000299102">
    <property type="component" value="Unassembled WGS sequence"/>
</dbReference>
<dbReference type="InterPro" id="IPR026298">
    <property type="entry name" value="Bcl-2_fam"/>
</dbReference>
<keyword evidence="4" id="KW-0053">Apoptosis</keyword>
<evidence type="ECO:0000256" key="5">
    <source>
        <dbReference type="ARBA" id="ARBA00022989"/>
    </source>
</evidence>
<evidence type="ECO:0000256" key="6">
    <source>
        <dbReference type="ARBA" id="ARBA00023136"/>
    </source>
</evidence>
<name>A0A4C1SX11_EUMVA</name>
<keyword evidence="5" id="KW-1133">Transmembrane helix</keyword>
<dbReference type="PRINTS" id="PR01862">
    <property type="entry name" value="BCL2FAMILY"/>
</dbReference>
<evidence type="ECO:0000313" key="10">
    <source>
        <dbReference type="Proteomes" id="UP000299102"/>
    </source>
</evidence>
<keyword evidence="10" id="KW-1185">Reference proteome</keyword>
<evidence type="ECO:0000256" key="2">
    <source>
        <dbReference type="ARBA" id="ARBA00009458"/>
    </source>
</evidence>
<dbReference type="PROSITE" id="PS50062">
    <property type="entry name" value="BCL2_FAMILY"/>
    <property type="match status" value="1"/>
</dbReference>
<dbReference type="GO" id="GO:0001836">
    <property type="term" value="P:release of cytochrome c from mitochondria"/>
    <property type="evidence" value="ECO:0007669"/>
    <property type="project" value="TreeGrafter"/>
</dbReference>
<reference evidence="9 10" key="1">
    <citation type="journal article" date="2019" name="Commun. Biol.">
        <title>The bagworm genome reveals a unique fibroin gene that provides high tensile strength.</title>
        <authorList>
            <person name="Kono N."/>
            <person name="Nakamura H."/>
            <person name="Ohtoshi R."/>
            <person name="Tomita M."/>
            <person name="Numata K."/>
            <person name="Arakawa K."/>
        </authorList>
    </citation>
    <scope>NUCLEOTIDE SEQUENCE [LARGE SCALE GENOMIC DNA]</scope>
</reference>
<dbReference type="GO" id="GO:0005741">
    <property type="term" value="C:mitochondrial outer membrane"/>
    <property type="evidence" value="ECO:0007669"/>
    <property type="project" value="TreeGrafter"/>
</dbReference>
<dbReference type="CDD" id="cd06845">
    <property type="entry name" value="Bcl-2_like"/>
    <property type="match status" value="1"/>
</dbReference>
<evidence type="ECO:0000259" key="8">
    <source>
        <dbReference type="Pfam" id="PF00452"/>
    </source>
</evidence>
<dbReference type="Pfam" id="PF00452">
    <property type="entry name" value="Bcl-2"/>
    <property type="match status" value="1"/>
</dbReference>
<evidence type="ECO:0000256" key="3">
    <source>
        <dbReference type="ARBA" id="ARBA00022692"/>
    </source>
</evidence>
<feature type="chain" id="PRO_5020040858" evidence="7">
    <location>
        <begin position="20"/>
        <end position="56"/>
    </location>
</feature>
<dbReference type="OrthoDB" id="6021377at2759"/>
<dbReference type="InterPro" id="IPR046371">
    <property type="entry name" value="Bcl-2_BH1-3"/>
</dbReference>
<evidence type="ECO:0000256" key="1">
    <source>
        <dbReference type="ARBA" id="ARBA00004167"/>
    </source>
</evidence>
<dbReference type="SUPFAM" id="SSF56854">
    <property type="entry name" value="Bcl-2 inhibitors of programmed cell death"/>
    <property type="match status" value="1"/>
</dbReference>
<feature type="non-terminal residue" evidence="9">
    <location>
        <position position="56"/>
    </location>
</feature>
<proteinExistence type="inferred from homology"/>
<sequence>MDITWSKIVSLFAIAGGLSVDCVRQGHPEYLPKLMESVSDVIEDELVPWINENGGW</sequence>
<dbReference type="Gene3D" id="1.10.437.10">
    <property type="entry name" value="Blc2-like"/>
    <property type="match status" value="1"/>
</dbReference>
<dbReference type="PANTHER" id="PTHR11256">
    <property type="entry name" value="BCL-2 RELATED"/>
    <property type="match status" value="1"/>
</dbReference>
<comment type="caution">
    <text evidence="9">The sequence shown here is derived from an EMBL/GenBank/DDBJ whole genome shotgun (WGS) entry which is preliminary data.</text>
</comment>
<protein>
    <submittedName>
        <fullName evidence="9">Bcl-2-related ovarian killer protein homolog B</fullName>
    </submittedName>
</protein>
<keyword evidence="7" id="KW-0732">Signal</keyword>
<dbReference type="GO" id="GO:0042981">
    <property type="term" value="P:regulation of apoptotic process"/>
    <property type="evidence" value="ECO:0007669"/>
    <property type="project" value="InterPro"/>
</dbReference>
<gene>
    <name evidence="9" type="primary">bokb</name>
    <name evidence="9" type="ORF">EVAR_71581_1</name>
</gene>
<evidence type="ECO:0000313" key="9">
    <source>
        <dbReference type="EMBL" id="GBP05817.1"/>
    </source>
</evidence>
<comment type="subcellular location">
    <subcellularLocation>
        <location evidence="1">Membrane</location>
        <topology evidence="1">Single-pass membrane protein</topology>
    </subcellularLocation>
</comment>
<dbReference type="STRING" id="151549.A0A4C1SX11"/>
<comment type="similarity">
    <text evidence="2">Belongs to the Bcl-2 family.</text>
</comment>
<dbReference type="PANTHER" id="PTHR11256:SF48">
    <property type="entry name" value="BCL-2-RELATED OVARIAN KILLER PROTEIN"/>
    <property type="match status" value="1"/>
</dbReference>
<feature type="signal peptide" evidence="7">
    <location>
        <begin position="1"/>
        <end position="19"/>
    </location>
</feature>
<feature type="domain" description="Bcl-2 Bcl-2 homology region 1-3" evidence="8">
    <location>
        <begin position="3"/>
        <end position="56"/>
    </location>
</feature>
<dbReference type="InterPro" id="IPR036834">
    <property type="entry name" value="Bcl-2-like_sf"/>
</dbReference>
<organism evidence="9 10">
    <name type="scientific">Eumeta variegata</name>
    <name type="common">Bagworm moth</name>
    <name type="synonym">Eumeta japonica</name>
    <dbReference type="NCBI Taxonomy" id="151549"/>
    <lineage>
        <taxon>Eukaryota</taxon>
        <taxon>Metazoa</taxon>
        <taxon>Ecdysozoa</taxon>
        <taxon>Arthropoda</taxon>
        <taxon>Hexapoda</taxon>
        <taxon>Insecta</taxon>
        <taxon>Pterygota</taxon>
        <taxon>Neoptera</taxon>
        <taxon>Endopterygota</taxon>
        <taxon>Lepidoptera</taxon>
        <taxon>Glossata</taxon>
        <taxon>Ditrysia</taxon>
        <taxon>Tineoidea</taxon>
        <taxon>Psychidae</taxon>
        <taxon>Oiketicinae</taxon>
        <taxon>Eumeta</taxon>
    </lineage>
</organism>
<accession>A0A4C1SX11</accession>
<evidence type="ECO:0000256" key="7">
    <source>
        <dbReference type="SAM" id="SignalP"/>
    </source>
</evidence>
<dbReference type="EMBL" id="BGZK01003951">
    <property type="protein sequence ID" value="GBP05817.1"/>
    <property type="molecule type" value="Genomic_DNA"/>
</dbReference>
<evidence type="ECO:0000256" key="4">
    <source>
        <dbReference type="ARBA" id="ARBA00022703"/>
    </source>
</evidence>
<dbReference type="InterPro" id="IPR002475">
    <property type="entry name" value="Bcl2-like"/>
</dbReference>
<dbReference type="GO" id="GO:0008630">
    <property type="term" value="P:intrinsic apoptotic signaling pathway in response to DNA damage"/>
    <property type="evidence" value="ECO:0007669"/>
    <property type="project" value="TreeGrafter"/>
</dbReference>